<feature type="transmembrane region" description="Helical" evidence="1">
    <location>
        <begin position="79"/>
        <end position="97"/>
    </location>
</feature>
<dbReference type="RefSeq" id="WP_115818311.1">
    <property type="nucleotide sequence ID" value="NZ_QRDV01000008.1"/>
</dbReference>
<keyword evidence="3" id="KW-1185">Reference proteome</keyword>
<proteinExistence type="predicted"/>
<dbReference type="OrthoDB" id="981524at2"/>
<keyword evidence="1" id="KW-0472">Membrane</keyword>
<reference evidence="2 3" key="1">
    <citation type="submission" date="2018-07" db="EMBL/GenBank/DDBJ databases">
        <title>Genomic Encyclopedia of Type Strains, Phase III (KMG-III): the genomes of soil and plant-associated and newly described type strains.</title>
        <authorList>
            <person name="Whitman W."/>
        </authorList>
    </citation>
    <scope>NUCLEOTIDE SEQUENCE [LARGE SCALE GENOMIC DNA]</scope>
    <source>
        <strain evidence="2 3">CECT 7946</strain>
    </source>
</reference>
<evidence type="ECO:0000313" key="3">
    <source>
        <dbReference type="Proteomes" id="UP000256980"/>
    </source>
</evidence>
<keyword evidence="1" id="KW-0812">Transmembrane</keyword>
<dbReference type="AlphaFoldDB" id="A0A3D9GZH8"/>
<gene>
    <name evidence="2" type="ORF">DFQ10_10871</name>
</gene>
<keyword evidence="1" id="KW-1133">Transmembrane helix</keyword>
<sequence length="166" mass="18945">MKKENNIKSSGFKTPDNYFESIDDQILERLNDKEIISASETTGFMVPKDYFDSVETTILEKLESQPETPVIALKSRRTLYYVAGIAASFVLLLSLFFNNEDKININAIDTASIENYLFQEDYTNDDLATLFITDNISEADFIDITISDDTLNEYLENADTEDFILD</sequence>
<name>A0A3D9GZH8_9FLAO</name>
<dbReference type="EMBL" id="QRDV01000008">
    <property type="protein sequence ID" value="RED42664.1"/>
    <property type="molecule type" value="Genomic_DNA"/>
</dbReference>
<dbReference type="Proteomes" id="UP000256980">
    <property type="component" value="Unassembled WGS sequence"/>
</dbReference>
<organism evidence="2 3">
    <name type="scientific">Winogradskyella eximia</name>
    <dbReference type="NCBI Taxonomy" id="262006"/>
    <lineage>
        <taxon>Bacteria</taxon>
        <taxon>Pseudomonadati</taxon>
        <taxon>Bacteroidota</taxon>
        <taxon>Flavobacteriia</taxon>
        <taxon>Flavobacteriales</taxon>
        <taxon>Flavobacteriaceae</taxon>
        <taxon>Winogradskyella</taxon>
    </lineage>
</organism>
<evidence type="ECO:0000256" key="1">
    <source>
        <dbReference type="SAM" id="Phobius"/>
    </source>
</evidence>
<evidence type="ECO:0000313" key="2">
    <source>
        <dbReference type="EMBL" id="RED42664.1"/>
    </source>
</evidence>
<comment type="caution">
    <text evidence="2">The sequence shown here is derived from an EMBL/GenBank/DDBJ whole genome shotgun (WGS) entry which is preliminary data.</text>
</comment>
<accession>A0A3D9GZH8</accession>
<protein>
    <submittedName>
        <fullName evidence="2">Uncharacterized protein</fullName>
    </submittedName>
</protein>